<feature type="chain" id="PRO_5042580253" description="S9 family peptidase" evidence="1">
    <location>
        <begin position="21"/>
        <end position="493"/>
    </location>
</feature>
<accession>A0AAJ6B5E1</accession>
<evidence type="ECO:0000256" key="1">
    <source>
        <dbReference type="SAM" id="SignalP"/>
    </source>
</evidence>
<sequence length="493" mass="55599">MTTRIAFLLIAFFACNTTFGQSQIGIIKDPQWNLVAAYDSKFKNTINLSDNSLAMVVGVPKVDFAVVNIDCKLAQKWLTPLSGYPLTIGKFKNNILVVAASDKNFIKNFGGAYKAYLLEEKTGRVLSEKIIYEGNKDFIEEPDFFFATDGSYFRMSVRLTLMKRKTGILALYQSDKSYPQTQDFSIINYDGDLNQREIIHPRMPEGEQWTTSNGADGSLFIATVDNKGGKISAATYIANSADPLKIVTIPMDIRKGRVISSILSTASAKPFINYLAIVYENMDKETTLITAKIDFKDGTSKVTKDVFDSKRVKELRKTFVPVNKTFDDLKFAKIEFLGVKHITEYGDKLLVSVAPSFFQASNNVAVTFDGSLLMKIYDQEVKELYHQFIPRTYMSLDGEGSKIAYSLKGNVLRMVANMRTGSLSTTSSLFAEMDFTTGKMLSTSKIYNRDIKRGFYVNTESVTWLNESFILPYYDKQRVFRTTIDAQMQLLSY</sequence>
<evidence type="ECO:0000313" key="2">
    <source>
        <dbReference type="EMBL" id="WEK17689.1"/>
    </source>
</evidence>
<dbReference type="EMBL" id="CP119313">
    <property type="protein sequence ID" value="WEK17689.1"/>
    <property type="molecule type" value="Genomic_DNA"/>
</dbReference>
<evidence type="ECO:0000313" key="3">
    <source>
        <dbReference type="Proteomes" id="UP001214530"/>
    </source>
</evidence>
<gene>
    <name evidence="2" type="ORF">P0Y49_12870</name>
</gene>
<organism evidence="2 3">
    <name type="scientific">Candidatus Pedobacter colombiensis</name>
    <dbReference type="NCBI Taxonomy" id="3121371"/>
    <lineage>
        <taxon>Bacteria</taxon>
        <taxon>Pseudomonadati</taxon>
        <taxon>Bacteroidota</taxon>
        <taxon>Sphingobacteriia</taxon>
        <taxon>Sphingobacteriales</taxon>
        <taxon>Sphingobacteriaceae</taxon>
        <taxon>Pedobacter</taxon>
    </lineage>
</organism>
<reference evidence="2" key="1">
    <citation type="submission" date="2023-03" db="EMBL/GenBank/DDBJ databases">
        <title>Andean soil-derived lignocellulolytic bacterial consortium as a source of novel taxa and putative plastic-active enzymes.</title>
        <authorList>
            <person name="Diaz-Garcia L."/>
            <person name="Chuvochina M."/>
            <person name="Feuerriegel G."/>
            <person name="Bunk B."/>
            <person name="Sproer C."/>
            <person name="Streit W.R."/>
            <person name="Rodriguez L.M."/>
            <person name="Overmann J."/>
            <person name="Jimenez D.J."/>
        </authorList>
    </citation>
    <scope>NUCLEOTIDE SEQUENCE</scope>
    <source>
        <strain evidence="2">MAG 3858</strain>
    </source>
</reference>
<dbReference type="Proteomes" id="UP001214530">
    <property type="component" value="Chromosome"/>
</dbReference>
<evidence type="ECO:0008006" key="4">
    <source>
        <dbReference type="Google" id="ProtNLM"/>
    </source>
</evidence>
<dbReference type="AlphaFoldDB" id="A0AAJ6B5E1"/>
<proteinExistence type="predicted"/>
<dbReference type="PROSITE" id="PS51257">
    <property type="entry name" value="PROKAR_LIPOPROTEIN"/>
    <property type="match status" value="1"/>
</dbReference>
<protein>
    <recommendedName>
        <fullName evidence="4">S9 family peptidase</fullName>
    </recommendedName>
</protein>
<feature type="signal peptide" evidence="1">
    <location>
        <begin position="1"/>
        <end position="20"/>
    </location>
</feature>
<keyword evidence="1" id="KW-0732">Signal</keyword>
<name>A0AAJ6B5E1_9SPHI</name>